<dbReference type="Pfam" id="PF24476">
    <property type="entry name" value="DUF7580"/>
    <property type="match status" value="1"/>
</dbReference>
<evidence type="ECO:0000313" key="9">
    <source>
        <dbReference type="EMBL" id="ETS87207.1"/>
    </source>
</evidence>
<dbReference type="eggNOG" id="KOG4266">
    <property type="taxonomic scope" value="Eukaryota"/>
</dbReference>
<gene>
    <name evidence="9" type="ORF">PFICI_01035</name>
</gene>
<feature type="domain" description="Peptidase S8/S53" evidence="7">
    <location>
        <begin position="685"/>
        <end position="916"/>
    </location>
</feature>
<dbReference type="KEGG" id="pfy:PFICI_01035"/>
<dbReference type="Pfam" id="PF00082">
    <property type="entry name" value="Peptidase_S8"/>
    <property type="match status" value="1"/>
</dbReference>
<evidence type="ECO:0000256" key="1">
    <source>
        <dbReference type="ARBA" id="ARBA00011073"/>
    </source>
</evidence>
<dbReference type="SUPFAM" id="SSF52743">
    <property type="entry name" value="Subtilisin-like"/>
    <property type="match status" value="1"/>
</dbReference>
<evidence type="ECO:0000259" key="7">
    <source>
        <dbReference type="Pfam" id="PF00082"/>
    </source>
</evidence>
<dbReference type="CDD" id="cd00306">
    <property type="entry name" value="Peptidases_S8_S53"/>
    <property type="match status" value="1"/>
</dbReference>
<dbReference type="InParanoid" id="W3XNX1"/>
<evidence type="ECO:0000256" key="3">
    <source>
        <dbReference type="ARBA" id="ARBA00022801"/>
    </source>
</evidence>
<protein>
    <submittedName>
        <fullName evidence="9">Uncharacterized protein</fullName>
    </submittedName>
</protein>
<dbReference type="AlphaFoldDB" id="W3XNX1"/>
<feature type="compositionally biased region" description="Polar residues" evidence="6">
    <location>
        <begin position="406"/>
        <end position="417"/>
    </location>
</feature>
<feature type="compositionally biased region" description="Basic and acidic residues" evidence="6">
    <location>
        <begin position="394"/>
        <end position="405"/>
    </location>
</feature>
<dbReference type="PRINTS" id="PR00723">
    <property type="entry name" value="SUBTILISIN"/>
</dbReference>
<dbReference type="RefSeq" id="XP_007827807.1">
    <property type="nucleotide sequence ID" value="XM_007829616.1"/>
</dbReference>
<feature type="domain" description="DUF7580" evidence="8">
    <location>
        <begin position="184"/>
        <end position="544"/>
    </location>
</feature>
<proteinExistence type="inferred from homology"/>
<sequence length="972" mass="110588">MAPSLGAGPWRNNQNVDLVIRTARSISEIARLLRPLQTNIDLMHFYGNLNVHCVLVKDQMKRLKFILSPANDLVAQALNLFESLVSTQGVPQDSALMLNYSKQRALNQRWDVLRNQENDAKVRFIDQCFNVVKSPGLRPGQALDESFRAWEDHVFAAYPEDRSQWLIEDLPPKKVRDEPPYVVWSTANSLYTALTKSANCGCHQKHELGATLCLGTYRNPESENSSDFDMCFSREGNWQEARVYTTRESVVRFSLNDKPPPPQKQLLDYKPLLVKKELCEHIKGKSLTSRRLELRFEDDCLFKLLSAKGKLWTNSAEPTVSLQQFIDDRFTSQPTRTRVILAVLLSYAVLHLHGTPWLQPTWNSSHILFFRTRTSIPLRPYIRTQLGTEGIDPDWSHPKNQKDGDNLTQHPDPSNEVSPDDSDPDNLDYGDLDPDDIEHPFPALVTLAIILMEIYTKTPFGELAKNCDMPLPELPDSRTRLSDVVTVFTESKIENIAENSKFCNAIEKCLQPRVWRDECGEPMDDQTLRTAIYREVVTPLEDELCDAFKTITIEELDQMAKEVDIGNWGQPIQSRIAEEMPPKTASPAIDEVWPQRQGHLIGSEVRFHDAPFAAWNHRSQEYLPPFFDLKQNPAQESEYDSARFYDDERPSEAHSRAELLDYLTWKAKYKKVYEKYIERSPQSVVRVAILDSGVDDGHDLLKTGQIKDKYNWTTAAKNKKVAHDRDGHGTFVASLLIDYAPDAELYIAKIAEKELSSPRIIAKAIEMAVNDWKVDIISMSFGYPTNQIDGYEELKKALEDAHCKHVLMFAAASNSGANLGRAYPAREPQVICVHSTDSHGNRSKFSPTAHKYNTNFATIGEAVESAWPVNLCDRLANPQFLQLKSGTSYATPIVSGIAAFLLQYARFHLADMADVLKRKDKMEEVLLEITKKTPTTMARDDYHYISLSLYSDNLFAKGKRFIDATLTEILKR</sequence>
<keyword evidence="3 5" id="KW-0378">Hydrolase</keyword>
<dbReference type="InterPro" id="IPR036852">
    <property type="entry name" value="Peptidase_S8/S53_dom_sf"/>
</dbReference>
<dbReference type="EMBL" id="KI912109">
    <property type="protein sequence ID" value="ETS87207.1"/>
    <property type="molecule type" value="Genomic_DNA"/>
</dbReference>
<evidence type="ECO:0000259" key="8">
    <source>
        <dbReference type="Pfam" id="PF24476"/>
    </source>
</evidence>
<dbReference type="GeneID" id="19266048"/>
<name>W3XNX1_PESFW</name>
<evidence type="ECO:0000256" key="6">
    <source>
        <dbReference type="SAM" id="MobiDB-lite"/>
    </source>
</evidence>
<dbReference type="Gene3D" id="3.40.50.200">
    <property type="entry name" value="Peptidase S8/S53 domain"/>
    <property type="match status" value="1"/>
</dbReference>
<dbReference type="Proteomes" id="UP000030651">
    <property type="component" value="Unassembled WGS sequence"/>
</dbReference>
<dbReference type="PROSITE" id="PS51892">
    <property type="entry name" value="SUBTILASE"/>
    <property type="match status" value="1"/>
</dbReference>
<keyword evidence="10" id="KW-1185">Reference proteome</keyword>
<dbReference type="InterPro" id="IPR023828">
    <property type="entry name" value="Peptidase_S8_Ser-AS"/>
</dbReference>
<dbReference type="InterPro" id="IPR056002">
    <property type="entry name" value="DUF7580"/>
</dbReference>
<feature type="compositionally biased region" description="Acidic residues" evidence="6">
    <location>
        <begin position="418"/>
        <end position="433"/>
    </location>
</feature>
<comment type="similarity">
    <text evidence="1 5">Belongs to the peptidase S8 family.</text>
</comment>
<feature type="active site" description="Charge relay system" evidence="5">
    <location>
        <position position="888"/>
    </location>
</feature>
<dbReference type="InterPro" id="IPR000209">
    <property type="entry name" value="Peptidase_S8/S53_dom"/>
</dbReference>
<dbReference type="GO" id="GO:0006508">
    <property type="term" value="P:proteolysis"/>
    <property type="evidence" value="ECO:0007669"/>
    <property type="project" value="UniProtKB-KW"/>
</dbReference>
<evidence type="ECO:0000256" key="4">
    <source>
        <dbReference type="ARBA" id="ARBA00022825"/>
    </source>
</evidence>
<keyword evidence="4 5" id="KW-0720">Serine protease</keyword>
<dbReference type="HOGENOM" id="CLU_014424_0_0_1"/>
<accession>W3XNX1</accession>
<dbReference type="PANTHER" id="PTHR43806:SF11">
    <property type="entry name" value="CEREVISIN-RELATED"/>
    <property type="match status" value="1"/>
</dbReference>
<feature type="region of interest" description="Disordered" evidence="6">
    <location>
        <begin position="389"/>
        <end position="433"/>
    </location>
</feature>
<dbReference type="PROSITE" id="PS00138">
    <property type="entry name" value="SUBTILASE_SER"/>
    <property type="match status" value="1"/>
</dbReference>
<evidence type="ECO:0000256" key="5">
    <source>
        <dbReference type="PROSITE-ProRule" id="PRU01240"/>
    </source>
</evidence>
<keyword evidence="2 5" id="KW-0645">Protease</keyword>
<feature type="active site" description="Charge relay system" evidence="5">
    <location>
        <position position="728"/>
    </location>
</feature>
<dbReference type="GO" id="GO:0004252">
    <property type="term" value="F:serine-type endopeptidase activity"/>
    <property type="evidence" value="ECO:0007669"/>
    <property type="project" value="UniProtKB-UniRule"/>
</dbReference>
<reference evidence="10" key="1">
    <citation type="journal article" date="2015" name="BMC Genomics">
        <title>Genomic and transcriptomic analysis of the endophytic fungus Pestalotiopsis fici reveals its lifestyle and high potential for synthesis of natural products.</title>
        <authorList>
            <person name="Wang X."/>
            <person name="Zhang X."/>
            <person name="Liu L."/>
            <person name="Xiang M."/>
            <person name="Wang W."/>
            <person name="Sun X."/>
            <person name="Che Y."/>
            <person name="Guo L."/>
            <person name="Liu G."/>
            <person name="Guo L."/>
            <person name="Wang C."/>
            <person name="Yin W.B."/>
            <person name="Stadler M."/>
            <person name="Zhang X."/>
            <person name="Liu X."/>
        </authorList>
    </citation>
    <scope>NUCLEOTIDE SEQUENCE [LARGE SCALE GENOMIC DNA]</scope>
    <source>
        <strain evidence="10">W106-1 / CGMCC3.15140</strain>
    </source>
</reference>
<dbReference type="OrthoDB" id="206201at2759"/>
<organism evidence="9 10">
    <name type="scientific">Pestalotiopsis fici (strain W106-1 / CGMCC3.15140)</name>
    <dbReference type="NCBI Taxonomy" id="1229662"/>
    <lineage>
        <taxon>Eukaryota</taxon>
        <taxon>Fungi</taxon>
        <taxon>Dikarya</taxon>
        <taxon>Ascomycota</taxon>
        <taxon>Pezizomycotina</taxon>
        <taxon>Sordariomycetes</taxon>
        <taxon>Xylariomycetidae</taxon>
        <taxon>Amphisphaeriales</taxon>
        <taxon>Sporocadaceae</taxon>
        <taxon>Pestalotiopsis</taxon>
    </lineage>
</organism>
<dbReference type="OMA" id="AWPLHLC"/>
<feature type="active site" description="Charge relay system" evidence="5">
    <location>
        <position position="691"/>
    </location>
</feature>
<evidence type="ECO:0000313" key="10">
    <source>
        <dbReference type="Proteomes" id="UP000030651"/>
    </source>
</evidence>
<dbReference type="InterPro" id="IPR015500">
    <property type="entry name" value="Peptidase_S8_subtilisin-rel"/>
</dbReference>
<dbReference type="PANTHER" id="PTHR43806">
    <property type="entry name" value="PEPTIDASE S8"/>
    <property type="match status" value="1"/>
</dbReference>
<evidence type="ECO:0000256" key="2">
    <source>
        <dbReference type="ARBA" id="ARBA00022670"/>
    </source>
</evidence>
<dbReference type="InterPro" id="IPR050131">
    <property type="entry name" value="Peptidase_S8_subtilisin-like"/>
</dbReference>